<accession>A0AA40C725</accession>
<reference evidence="2" key="1">
    <citation type="submission" date="2023-06" db="EMBL/GenBank/DDBJ databases">
        <title>Genome-scale phylogeny and comparative genomics of the fungal order Sordariales.</title>
        <authorList>
            <consortium name="Lawrence Berkeley National Laboratory"/>
            <person name="Hensen N."/>
            <person name="Bonometti L."/>
            <person name="Westerberg I."/>
            <person name="Brannstrom I.O."/>
            <person name="Guillou S."/>
            <person name="Cros-Aarteil S."/>
            <person name="Calhoun S."/>
            <person name="Haridas S."/>
            <person name="Kuo A."/>
            <person name="Mondo S."/>
            <person name="Pangilinan J."/>
            <person name="Riley R."/>
            <person name="Labutti K."/>
            <person name="Andreopoulos B."/>
            <person name="Lipzen A."/>
            <person name="Chen C."/>
            <person name="Yanf M."/>
            <person name="Daum C."/>
            <person name="Ng V."/>
            <person name="Clum A."/>
            <person name="Steindorff A."/>
            <person name="Ohm R."/>
            <person name="Martin F."/>
            <person name="Silar P."/>
            <person name="Natvig D."/>
            <person name="Lalanne C."/>
            <person name="Gautier V."/>
            <person name="Ament-Velasquez S.L."/>
            <person name="Kruys A."/>
            <person name="Hutchinson M.I."/>
            <person name="Powell A.J."/>
            <person name="Barry K."/>
            <person name="Miller A.N."/>
            <person name="Grigoriev I.V."/>
            <person name="Debuchy R."/>
            <person name="Gladieux P."/>
            <person name="Thoren M.H."/>
            <person name="Johannesson H."/>
        </authorList>
    </citation>
    <scope>NUCLEOTIDE SEQUENCE</scope>
    <source>
        <strain evidence="2">CBS 606.72</strain>
    </source>
</reference>
<dbReference type="Proteomes" id="UP001175000">
    <property type="component" value="Unassembled WGS sequence"/>
</dbReference>
<dbReference type="AlphaFoldDB" id="A0AA40C725"/>
<dbReference type="EMBL" id="JAULSU010000002">
    <property type="protein sequence ID" value="KAK0627951.1"/>
    <property type="molecule type" value="Genomic_DNA"/>
</dbReference>
<evidence type="ECO:0000313" key="3">
    <source>
        <dbReference type="Proteomes" id="UP001175000"/>
    </source>
</evidence>
<keyword evidence="1" id="KW-0732">Signal</keyword>
<feature type="chain" id="PRO_5041233113" description="C-type lectin domain-containing protein" evidence="1">
    <location>
        <begin position="19"/>
        <end position="118"/>
    </location>
</feature>
<comment type="caution">
    <text evidence="2">The sequence shown here is derived from an EMBL/GenBank/DDBJ whole genome shotgun (WGS) entry which is preliminary data.</text>
</comment>
<evidence type="ECO:0000256" key="1">
    <source>
        <dbReference type="SAM" id="SignalP"/>
    </source>
</evidence>
<evidence type="ECO:0000313" key="2">
    <source>
        <dbReference type="EMBL" id="KAK0627951.1"/>
    </source>
</evidence>
<feature type="signal peptide" evidence="1">
    <location>
        <begin position="1"/>
        <end position="18"/>
    </location>
</feature>
<gene>
    <name evidence="2" type="ORF">B0T14DRAFT_513582</name>
</gene>
<name>A0AA40C725_9PEZI</name>
<protein>
    <recommendedName>
        <fullName evidence="4">C-type lectin domain-containing protein</fullName>
    </recommendedName>
</protein>
<evidence type="ECO:0008006" key="4">
    <source>
        <dbReference type="Google" id="ProtNLM"/>
    </source>
</evidence>
<keyword evidence="3" id="KW-1185">Reference proteome</keyword>
<organism evidence="2 3">
    <name type="scientific">Immersiella caudata</name>
    <dbReference type="NCBI Taxonomy" id="314043"/>
    <lineage>
        <taxon>Eukaryota</taxon>
        <taxon>Fungi</taxon>
        <taxon>Dikarya</taxon>
        <taxon>Ascomycota</taxon>
        <taxon>Pezizomycotina</taxon>
        <taxon>Sordariomycetes</taxon>
        <taxon>Sordariomycetidae</taxon>
        <taxon>Sordariales</taxon>
        <taxon>Lasiosphaeriaceae</taxon>
        <taxon>Immersiella</taxon>
    </lineage>
</organism>
<sequence>MVSLHLLSFTAIAALTVAQSPTPSPSPTTTGIFVVSTRLPYDAAVARCRELGANIYPVPLTPTDPVYDFVGSQPEGRYWIMRRGGRTCTCIRNIRDGSDVQLDEAICGDLNPAVCGSF</sequence>
<proteinExistence type="predicted"/>